<organism evidence="2 3">
    <name type="scientific">Polyangium jinanense</name>
    <dbReference type="NCBI Taxonomy" id="2829994"/>
    <lineage>
        <taxon>Bacteria</taxon>
        <taxon>Pseudomonadati</taxon>
        <taxon>Myxococcota</taxon>
        <taxon>Polyangia</taxon>
        <taxon>Polyangiales</taxon>
        <taxon>Polyangiaceae</taxon>
        <taxon>Polyangium</taxon>
    </lineage>
</organism>
<sequence>MSTITQRVLCILLASPLLAFALPSCSDGTSSSGSAGASSGTAGTGGTGGVGGAGGTGGAGGGTGGTPTPVACLNQFYECGDGDDNDGDGRIDSNDPDCLGACDNTEGNFFGGIPGQVGQACIVDCYFDADSGAGNDGCYWNHNCDPLAVAPNFYPEKYEQQQCKYDAQANTPGTALSCTELSQGQSQECYDYCKPLVPNGCDCFGCCELPAGSKKYVWLGSENPNGNGSCSIDVLSDPDKCQPCTPVPGCQNDCDVCEICVGKNELPPECLTMDGGMTGQCEAGIQPCGLEGQDPCPVNSYCVTGCCQEIPK</sequence>
<reference evidence="2 3" key="1">
    <citation type="submission" date="2021-04" db="EMBL/GenBank/DDBJ databases">
        <title>Genome analysis of Polyangium sp.</title>
        <authorList>
            <person name="Li Y."/>
            <person name="Wang J."/>
        </authorList>
    </citation>
    <scope>NUCLEOTIDE SEQUENCE [LARGE SCALE GENOMIC DNA]</scope>
    <source>
        <strain evidence="2 3">SDU14</strain>
    </source>
</reference>
<comment type="caution">
    <text evidence="2">The sequence shown here is derived from an EMBL/GenBank/DDBJ whole genome shotgun (WGS) entry which is preliminary data.</text>
</comment>
<keyword evidence="3" id="KW-1185">Reference proteome</keyword>
<feature type="chain" id="PRO_5040920541" description="Lipoprotein" evidence="1">
    <location>
        <begin position="22"/>
        <end position="312"/>
    </location>
</feature>
<proteinExistence type="predicted"/>
<dbReference type="AlphaFoldDB" id="A0A9X3XAF6"/>
<evidence type="ECO:0008006" key="4">
    <source>
        <dbReference type="Google" id="ProtNLM"/>
    </source>
</evidence>
<evidence type="ECO:0000256" key="1">
    <source>
        <dbReference type="SAM" id="SignalP"/>
    </source>
</evidence>
<dbReference type="Proteomes" id="UP001151081">
    <property type="component" value="Unassembled WGS sequence"/>
</dbReference>
<feature type="signal peptide" evidence="1">
    <location>
        <begin position="1"/>
        <end position="21"/>
    </location>
</feature>
<protein>
    <recommendedName>
        <fullName evidence="4">Lipoprotein</fullName>
    </recommendedName>
</protein>
<evidence type="ECO:0000313" key="2">
    <source>
        <dbReference type="EMBL" id="MDC3987054.1"/>
    </source>
</evidence>
<gene>
    <name evidence="2" type="ORF">KEG57_41690</name>
</gene>
<evidence type="ECO:0000313" key="3">
    <source>
        <dbReference type="Proteomes" id="UP001151081"/>
    </source>
</evidence>
<keyword evidence="1" id="KW-0732">Signal</keyword>
<dbReference type="RefSeq" id="WP_272422344.1">
    <property type="nucleotide sequence ID" value="NZ_JAGTJJ010000047.1"/>
</dbReference>
<name>A0A9X3XAF6_9BACT</name>
<accession>A0A9X3XAF6</accession>
<dbReference type="EMBL" id="JAGTJJ010000047">
    <property type="protein sequence ID" value="MDC3987054.1"/>
    <property type="molecule type" value="Genomic_DNA"/>
</dbReference>